<sequence>MCLDAEDGSIVGRARWRRSRDARKGLTRARSRARRAGMEPSAPETPVEVLDEYTSCANMTFEQRMYGFAFCAAFGLACSALSSVFWTVPRKFAILYSMGNILSLASTGFLTGFGRQLKNMFHGTRFVATCVYLGSLIMTLVAAVELQSFPLTILFLSIQWCALMWYCLSYIPGGRAMLKGCVKACCGGASEGDFF</sequence>
<dbReference type="Pfam" id="PF04178">
    <property type="entry name" value="Got1"/>
    <property type="match status" value="1"/>
</dbReference>
<dbReference type="eggNOG" id="KOG2887">
    <property type="taxonomic scope" value="Eukaryota"/>
</dbReference>
<dbReference type="InterPro" id="IPR011691">
    <property type="entry name" value="Vesicle_transpt_SFT2"/>
</dbReference>
<dbReference type="GO" id="GO:0016020">
    <property type="term" value="C:membrane"/>
    <property type="evidence" value="ECO:0007669"/>
    <property type="project" value="UniProtKB-SubCell"/>
</dbReference>
<proteinExistence type="inferred from homology"/>
<evidence type="ECO:0000256" key="1">
    <source>
        <dbReference type="ARBA" id="ARBA00004141"/>
    </source>
</evidence>
<dbReference type="Proteomes" id="UP000195557">
    <property type="component" value="Unassembled WGS sequence"/>
</dbReference>
<organism evidence="9">
    <name type="scientific">Ostreococcus tauri</name>
    <name type="common">Marine green alga</name>
    <dbReference type="NCBI Taxonomy" id="70448"/>
    <lineage>
        <taxon>Eukaryota</taxon>
        <taxon>Viridiplantae</taxon>
        <taxon>Chlorophyta</taxon>
        <taxon>Mamiellophyceae</taxon>
        <taxon>Mamiellales</taxon>
        <taxon>Bathycoccaceae</taxon>
        <taxon>Ostreococcus</taxon>
    </lineage>
</organism>
<dbReference type="PANTHER" id="PTHR23137:SF6">
    <property type="entry name" value="VESICLE TRANSPORT PROTEIN"/>
    <property type="match status" value="1"/>
</dbReference>
<accession>A0A1Y5IJD4</accession>
<comment type="subcellular location">
    <subcellularLocation>
        <location evidence="1 8">Membrane</location>
        <topology evidence="1 8">Multi-pass membrane protein</topology>
    </subcellularLocation>
</comment>
<dbReference type="GO" id="GO:0016192">
    <property type="term" value="P:vesicle-mediated transport"/>
    <property type="evidence" value="ECO:0007669"/>
    <property type="project" value="InterPro"/>
</dbReference>
<evidence type="ECO:0000256" key="8">
    <source>
        <dbReference type="RuleBase" id="RU363111"/>
    </source>
</evidence>
<dbReference type="GO" id="GO:0005737">
    <property type="term" value="C:cytoplasm"/>
    <property type="evidence" value="ECO:0007669"/>
    <property type="project" value="UniProtKB-ARBA"/>
</dbReference>
<keyword evidence="6 8" id="KW-0472">Membrane</keyword>
<evidence type="ECO:0000256" key="5">
    <source>
        <dbReference type="ARBA" id="ARBA00022989"/>
    </source>
</evidence>
<comment type="function">
    <text evidence="8">May be involved in fusion of retrograde transport vesicles derived from an endocytic compartment with the Golgi complex.</text>
</comment>
<comment type="similarity">
    <text evidence="7 8">Belongs to the SFT2 family.</text>
</comment>
<gene>
    <name evidence="9" type="ORF">BE221DRAFT_65565</name>
</gene>
<dbReference type="InterPro" id="IPR007305">
    <property type="entry name" value="Vesicle_transpt_Got1/SFT2"/>
</dbReference>
<protein>
    <recommendedName>
        <fullName evidence="8">Vesicle transport protein</fullName>
    </recommendedName>
</protein>
<evidence type="ECO:0000256" key="6">
    <source>
        <dbReference type="ARBA" id="ARBA00023136"/>
    </source>
</evidence>
<dbReference type="GO" id="GO:0015031">
    <property type="term" value="P:protein transport"/>
    <property type="evidence" value="ECO:0007669"/>
    <property type="project" value="UniProtKB-KW"/>
</dbReference>
<feature type="transmembrane region" description="Helical" evidence="8">
    <location>
        <begin position="65"/>
        <end position="88"/>
    </location>
</feature>
<dbReference type="GO" id="GO:0012505">
    <property type="term" value="C:endomembrane system"/>
    <property type="evidence" value="ECO:0007669"/>
    <property type="project" value="UniProtKB-ARBA"/>
</dbReference>
<dbReference type="PANTHER" id="PTHR23137">
    <property type="entry name" value="VESICLE TRANSPORT PROTEIN-RELATED"/>
    <property type="match status" value="1"/>
</dbReference>
<name>A0A1Y5IJD4_OSTTA</name>
<dbReference type="AlphaFoldDB" id="A0A1Y5IJD4"/>
<keyword evidence="4 8" id="KW-0653">Protein transport</keyword>
<keyword evidence="2 8" id="KW-0813">Transport</keyword>
<keyword evidence="5 8" id="KW-1133">Transmembrane helix</keyword>
<evidence type="ECO:0000256" key="2">
    <source>
        <dbReference type="ARBA" id="ARBA00022448"/>
    </source>
</evidence>
<dbReference type="EMBL" id="KZ155771">
    <property type="protein sequence ID" value="OUS49679.1"/>
    <property type="molecule type" value="Genomic_DNA"/>
</dbReference>
<evidence type="ECO:0000256" key="4">
    <source>
        <dbReference type="ARBA" id="ARBA00022927"/>
    </source>
</evidence>
<evidence type="ECO:0000256" key="7">
    <source>
        <dbReference type="ARBA" id="ARBA00025800"/>
    </source>
</evidence>
<feature type="transmembrane region" description="Helical" evidence="8">
    <location>
        <begin position="94"/>
        <end position="114"/>
    </location>
</feature>
<feature type="transmembrane region" description="Helical" evidence="8">
    <location>
        <begin position="149"/>
        <end position="168"/>
    </location>
</feature>
<feature type="transmembrane region" description="Helical" evidence="8">
    <location>
        <begin position="126"/>
        <end position="143"/>
    </location>
</feature>
<keyword evidence="3 8" id="KW-0812">Transmembrane</keyword>
<evidence type="ECO:0000256" key="3">
    <source>
        <dbReference type="ARBA" id="ARBA00022692"/>
    </source>
</evidence>
<evidence type="ECO:0000313" key="9">
    <source>
        <dbReference type="EMBL" id="OUS49679.1"/>
    </source>
</evidence>
<reference evidence="9" key="1">
    <citation type="submission" date="2017-04" db="EMBL/GenBank/DDBJ databases">
        <title>Population genomics of picophytoplankton unveils novel chromosome hypervariability.</title>
        <authorList>
            <consortium name="DOE Joint Genome Institute"/>
            <person name="Blanc-Mathieu R."/>
            <person name="Krasovec M."/>
            <person name="Hebrard M."/>
            <person name="Yau S."/>
            <person name="Desgranges E."/>
            <person name="Martin J."/>
            <person name="Schackwitz W."/>
            <person name="Kuo A."/>
            <person name="Salin G."/>
            <person name="Donnadieu C."/>
            <person name="Desdevises Y."/>
            <person name="Sanchez-Ferandin S."/>
            <person name="Moreau H."/>
            <person name="Rivals E."/>
            <person name="Grigoriev I.V."/>
            <person name="Grimsley N."/>
            <person name="Eyre-Walker A."/>
            <person name="Piganeau G."/>
        </authorList>
    </citation>
    <scope>NUCLEOTIDE SEQUENCE [LARGE SCALE GENOMIC DNA]</scope>
    <source>
        <strain evidence="9">RCC 1115</strain>
    </source>
</reference>